<dbReference type="Pfam" id="PF00079">
    <property type="entry name" value="Serpin"/>
    <property type="match status" value="1"/>
</dbReference>
<gene>
    <name evidence="8" type="primary">LOC100908195</name>
</gene>
<dbReference type="InterPro" id="IPR042178">
    <property type="entry name" value="Serpin_sf_1"/>
</dbReference>
<accession>A0AAJ7L3U0</accession>
<dbReference type="InterPro" id="IPR042185">
    <property type="entry name" value="Serpin_sf_2"/>
</dbReference>
<sequence length="335" mass="37872">MVTIGLDGEARTEILECLKAPDEKALHSVLPTLIGSRRSPLKIANLILADSKCDFRQDTGKLLKSRFRADVGSVDFSKDAKAIEKCVNMRVAKKTNKKIEEVLAENSLGQDNILVFLNAIYFKGIWLRKFDTDGQRNYFELRSGERVEVDFMSLKSRTFSYRETSKLRLIRIPYKEKGFSMIAAIPKDERKHIDEVIADISMFELASTIESVGKPSGITVLLTMPQFRIEYNFDSIPEYLKDLGVKKMFVPGECNLGNLFSKVESQPCVSDIIHKAVIEVSETRSEASLFNFGFKCPRARSRPVLVLRLSKPFCFWILSGKDMVTFAGICADPRS</sequence>
<dbReference type="KEGG" id="goe:100908195"/>
<feature type="domain" description="Serpin" evidence="6">
    <location>
        <begin position="1"/>
        <end position="333"/>
    </location>
</feature>
<name>A0AAJ7L3U0_9ACAR</name>
<keyword evidence="2 8" id="KW-0646">Protease inhibitor</keyword>
<comment type="similarity">
    <text evidence="1 5">Belongs to the serpin family.</text>
</comment>
<dbReference type="Gene3D" id="2.30.39.10">
    <property type="entry name" value="Alpha-1-antitrypsin, domain 1"/>
    <property type="match status" value="1"/>
</dbReference>
<evidence type="ECO:0000256" key="2">
    <source>
        <dbReference type="ARBA" id="ARBA00022690"/>
    </source>
</evidence>
<dbReference type="GeneID" id="100908195"/>
<dbReference type="InterPro" id="IPR036186">
    <property type="entry name" value="Serpin_sf"/>
</dbReference>
<keyword evidence="7" id="KW-1185">Reference proteome</keyword>
<reference evidence="8" key="1">
    <citation type="submission" date="2025-08" db="UniProtKB">
        <authorList>
            <consortium name="RefSeq"/>
        </authorList>
    </citation>
    <scope>IDENTIFICATION</scope>
</reference>
<evidence type="ECO:0000256" key="3">
    <source>
        <dbReference type="ARBA" id="ARBA00022900"/>
    </source>
</evidence>
<evidence type="ECO:0000256" key="1">
    <source>
        <dbReference type="ARBA" id="ARBA00009500"/>
    </source>
</evidence>
<evidence type="ECO:0000313" key="7">
    <source>
        <dbReference type="Proteomes" id="UP000694867"/>
    </source>
</evidence>
<dbReference type="GO" id="GO:0004867">
    <property type="term" value="F:serine-type endopeptidase inhibitor activity"/>
    <property type="evidence" value="ECO:0007669"/>
    <property type="project" value="UniProtKB-KW"/>
</dbReference>
<evidence type="ECO:0000313" key="8">
    <source>
        <dbReference type="RefSeq" id="XP_018494950.1"/>
    </source>
</evidence>
<dbReference type="SMART" id="SM00093">
    <property type="entry name" value="SERPIN"/>
    <property type="match status" value="1"/>
</dbReference>
<evidence type="ECO:0000256" key="4">
    <source>
        <dbReference type="ARBA" id="ARBA00023180"/>
    </source>
</evidence>
<dbReference type="RefSeq" id="XP_018494950.1">
    <property type="nucleotide sequence ID" value="XM_018639434.1"/>
</dbReference>
<dbReference type="PANTHER" id="PTHR11461:SF211">
    <property type="entry name" value="GH10112P-RELATED"/>
    <property type="match status" value="1"/>
</dbReference>
<dbReference type="GO" id="GO:0005615">
    <property type="term" value="C:extracellular space"/>
    <property type="evidence" value="ECO:0007669"/>
    <property type="project" value="InterPro"/>
</dbReference>
<dbReference type="SUPFAM" id="SSF56574">
    <property type="entry name" value="Serpins"/>
    <property type="match status" value="1"/>
</dbReference>
<protein>
    <submittedName>
        <fullName evidence="8">Serine protease inhibitor-like</fullName>
    </submittedName>
</protein>
<dbReference type="Proteomes" id="UP000694867">
    <property type="component" value="Unplaced"/>
</dbReference>
<keyword evidence="3 8" id="KW-0722">Serine protease inhibitor</keyword>
<evidence type="ECO:0000256" key="5">
    <source>
        <dbReference type="RuleBase" id="RU000411"/>
    </source>
</evidence>
<dbReference type="InterPro" id="IPR023796">
    <property type="entry name" value="Serpin_dom"/>
</dbReference>
<dbReference type="Gene3D" id="3.30.497.10">
    <property type="entry name" value="Antithrombin, subunit I, domain 2"/>
    <property type="match status" value="1"/>
</dbReference>
<dbReference type="AlphaFoldDB" id="A0AAJ7L3U0"/>
<dbReference type="PANTHER" id="PTHR11461">
    <property type="entry name" value="SERINE PROTEASE INHIBITOR, SERPIN"/>
    <property type="match status" value="1"/>
</dbReference>
<organism evidence="7 8">
    <name type="scientific">Galendromus occidentalis</name>
    <name type="common">western predatory mite</name>
    <dbReference type="NCBI Taxonomy" id="34638"/>
    <lineage>
        <taxon>Eukaryota</taxon>
        <taxon>Metazoa</taxon>
        <taxon>Ecdysozoa</taxon>
        <taxon>Arthropoda</taxon>
        <taxon>Chelicerata</taxon>
        <taxon>Arachnida</taxon>
        <taxon>Acari</taxon>
        <taxon>Parasitiformes</taxon>
        <taxon>Mesostigmata</taxon>
        <taxon>Gamasina</taxon>
        <taxon>Phytoseioidea</taxon>
        <taxon>Phytoseiidae</taxon>
        <taxon>Typhlodrominae</taxon>
        <taxon>Galendromus</taxon>
    </lineage>
</organism>
<evidence type="ECO:0000259" key="6">
    <source>
        <dbReference type="SMART" id="SM00093"/>
    </source>
</evidence>
<dbReference type="CDD" id="cd00172">
    <property type="entry name" value="serpin"/>
    <property type="match status" value="1"/>
</dbReference>
<proteinExistence type="inferred from homology"/>
<dbReference type="InterPro" id="IPR000215">
    <property type="entry name" value="Serpin_fam"/>
</dbReference>
<keyword evidence="4" id="KW-0325">Glycoprotein</keyword>